<protein>
    <recommendedName>
        <fullName evidence="5">ABC-type quaternary amine transporter</fullName>
        <ecNumber evidence="5">7.6.2.9</ecNumber>
    </recommendedName>
</protein>
<organism evidence="7 8">
    <name type="scientific">Enterococcus villorum</name>
    <dbReference type="NCBI Taxonomy" id="112904"/>
    <lineage>
        <taxon>Bacteria</taxon>
        <taxon>Bacillati</taxon>
        <taxon>Bacillota</taxon>
        <taxon>Bacilli</taxon>
        <taxon>Lactobacillales</taxon>
        <taxon>Enterococcaceae</taxon>
        <taxon>Enterococcus</taxon>
    </lineage>
</organism>
<dbReference type="Proteomes" id="UP000192477">
    <property type="component" value="Unassembled WGS sequence"/>
</dbReference>
<evidence type="ECO:0000256" key="4">
    <source>
        <dbReference type="ARBA" id="ARBA00022840"/>
    </source>
</evidence>
<dbReference type="PANTHER" id="PTHR43117:SF4">
    <property type="entry name" value="OSMOPROTECTANT IMPORT ATP-BINDING PROTEIN OSMV"/>
    <property type="match status" value="1"/>
</dbReference>
<comment type="caution">
    <text evidence="7">The sequence shown here is derived from an EMBL/GenBank/DDBJ whole genome shotgun (WGS) entry which is preliminary data.</text>
</comment>
<dbReference type="InterPro" id="IPR017871">
    <property type="entry name" value="ABC_transporter-like_CS"/>
</dbReference>
<dbReference type="SMART" id="SM00382">
    <property type="entry name" value="AAA"/>
    <property type="match status" value="1"/>
</dbReference>
<dbReference type="PANTHER" id="PTHR43117">
    <property type="entry name" value="OSMOPROTECTANT IMPORT ATP-BINDING PROTEIN OSMV"/>
    <property type="match status" value="1"/>
</dbReference>
<dbReference type="InterPro" id="IPR003593">
    <property type="entry name" value="AAA+_ATPase"/>
</dbReference>
<dbReference type="Gene3D" id="3.40.50.300">
    <property type="entry name" value="P-loop containing nucleotide triphosphate hydrolases"/>
    <property type="match status" value="1"/>
</dbReference>
<dbReference type="SUPFAM" id="SSF52540">
    <property type="entry name" value="P-loop containing nucleoside triphosphate hydrolases"/>
    <property type="match status" value="1"/>
</dbReference>
<dbReference type="SUPFAM" id="SSF54631">
    <property type="entry name" value="CBS-domain pair"/>
    <property type="match status" value="1"/>
</dbReference>
<evidence type="ECO:0000256" key="1">
    <source>
        <dbReference type="ARBA" id="ARBA00005417"/>
    </source>
</evidence>
<dbReference type="PROSITE" id="PS00211">
    <property type="entry name" value="ABC_TRANSPORTER_1"/>
    <property type="match status" value="1"/>
</dbReference>
<evidence type="ECO:0000313" key="7">
    <source>
        <dbReference type="EMBL" id="OQO68616.1"/>
    </source>
</evidence>
<keyword evidence="2" id="KW-0813">Transport</keyword>
<dbReference type="RefSeq" id="WP_081184632.1">
    <property type="nucleotide sequence ID" value="NZ_MJEA01000015.1"/>
</dbReference>
<evidence type="ECO:0000256" key="5">
    <source>
        <dbReference type="ARBA" id="ARBA00066388"/>
    </source>
</evidence>
<dbReference type="Pfam" id="PF00005">
    <property type="entry name" value="ABC_tran"/>
    <property type="match status" value="1"/>
</dbReference>
<dbReference type="FunFam" id="3.40.50.300:FF:000425">
    <property type="entry name" value="Probable ABC transporter, ATP-binding subunit"/>
    <property type="match status" value="1"/>
</dbReference>
<evidence type="ECO:0000256" key="2">
    <source>
        <dbReference type="ARBA" id="ARBA00022448"/>
    </source>
</evidence>
<dbReference type="GO" id="GO:0005524">
    <property type="term" value="F:ATP binding"/>
    <property type="evidence" value="ECO:0007669"/>
    <property type="project" value="UniProtKB-KW"/>
</dbReference>
<reference evidence="7 8" key="1">
    <citation type="journal article" date="2017" name="BMC Microbiol.">
        <title>Comparative genomics of Enterococcus spp. isolated from bovine feces.</title>
        <authorList>
            <person name="Beukers A.G."/>
            <person name="Zaheer R."/>
            <person name="Goji N."/>
            <person name="Amoako K.K."/>
            <person name="Chaves A.V."/>
            <person name="Ward M.P."/>
            <person name="McAllister T.A."/>
        </authorList>
    </citation>
    <scope>NUCLEOTIDE SEQUENCE [LARGE SCALE GENOMIC DNA]</scope>
    <source>
        <strain evidence="7 8">F1129D 143</strain>
    </source>
</reference>
<dbReference type="GO" id="GO:0015418">
    <property type="term" value="F:ABC-type quaternary ammonium compound transporting activity"/>
    <property type="evidence" value="ECO:0007669"/>
    <property type="project" value="UniProtKB-EC"/>
</dbReference>
<dbReference type="GO" id="GO:0016887">
    <property type="term" value="F:ATP hydrolysis activity"/>
    <property type="evidence" value="ECO:0007669"/>
    <property type="project" value="InterPro"/>
</dbReference>
<evidence type="ECO:0000313" key="8">
    <source>
        <dbReference type="Proteomes" id="UP000192477"/>
    </source>
</evidence>
<dbReference type="InterPro" id="IPR046342">
    <property type="entry name" value="CBS_dom_sf"/>
</dbReference>
<sequence length="321" mass="36826">MNRLIEFKQIQKKYGEKYAIKELSLSIDEGEIFVLVGPSGSGKTTSLKMINGLSQPSVGEIFFKGKSLKEYNLQKMRWQMGYVLQQIALFPTMTVKQNIEVIPEMIGWERKKREQVVDQLLEKVGLDPKIYRNRMPQELSGGEQQRIGILRALAASPEVILMDEPFSALDPLSRSSLQDLVLSLHQELGTTIVFVTHNMDEAIKLGDRIAVMKDGELIQCDTPEQLLASPKNNFVRSFFDETIQQKQQTVKDLVLAKCYSQNQHHSNQPSVYLSTPLNEVYKLLSQHEIITIQENNEWIGEVTRKDILTYLSRKERENEKI</sequence>
<dbReference type="STRING" id="112904.BH747_11450"/>
<name>A0A1V8Y8G4_9ENTE</name>
<dbReference type="OrthoDB" id="9802264at2"/>
<dbReference type="InterPro" id="IPR027417">
    <property type="entry name" value="P-loop_NTPase"/>
</dbReference>
<evidence type="ECO:0000259" key="6">
    <source>
        <dbReference type="PROSITE" id="PS50893"/>
    </source>
</evidence>
<comment type="similarity">
    <text evidence="1">Belongs to the ABC transporter superfamily.</text>
</comment>
<accession>A0A1V8Y8G4</accession>
<dbReference type="AlphaFoldDB" id="A0A1V8Y8G4"/>
<evidence type="ECO:0000256" key="3">
    <source>
        <dbReference type="ARBA" id="ARBA00022741"/>
    </source>
</evidence>
<dbReference type="InterPro" id="IPR003439">
    <property type="entry name" value="ABC_transporter-like_ATP-bd"/>
</dbReference>
<feature type="domain" description="ABC transporter" evidence="6">
    <location>
        <begin position="5"/>
        <end position="239"/>
    </location>
</feature>
<gene>
    <name evidence="7" type="ORF">BH747_11450</name>
</gene>
<dbReference type="EC" id="7.6.2.9" evidence="5"/>
<dbReference type="PROSITE" id="PS50893">
    <property type="entry name" value="ABC_TRANSPORTER_2"/>
    <property type="match status" value="1"/>
</dbReference>
<keyword evidence="3" id="KW-0547">Nucleotide-binding</keyword>
<dbReference type="EMBL" id="MJEA01000015">
    <property type="protein sequence ID" value="OQO68616.1"/>
    <property type="molecule type" value="Genomic_DNA"/>
</dbReference>
<proteinExistence type="inferred from homology"/>
<keyword evidence="4 7" id="KW-0067">ATP-binding</keyword>